<feature type="transmembrane region" description="Helical" evidence="2">
    <location>
        <begin position="170"/>
        <end position="189"/>
    </location>
</feature>
<accession>A0AAI8PKC7</accession>
<feature type="transmembrane region" description="Helical" evidence="2">
    <location>
        <begin position="246"/>
        <end position="273"/>
    </location>
</feature>
<keyword evidence="2" id="KW-0812">Transmembrane</keyword>
<keyword evidence="2" id="KW-0472">Membrane</keyword>
<dbReference type="KEGG" id="sge:DWG14_01293"/>
<dbReference type="AlphaFoldDB" id="A0AAI8PKC7"/>
<evidence type="ECO:0000256" key="1">
    <source>
        <dbReference type="SAM" id="MobiDB-lite"/>
    </source>
</evidence>
<keyword evidence="2" id="KW-1133">Transmembrane helix</keyword>
<dbReference type="EMBL" id="CP032427">
    <property type="protein sequence ID" value="AYC37083.1"/>
    <property type="molecule type" value="Genomic_DNA"/>
</dbReference>
<evidence type="ECO:0000313" key="3">
    <source>
        <dbReference type="EMBL" id="AYC37083.1"/>
    </source>
</evidence>
<feature type="region of interest" description="Disordered" evidence="1">
    <location>
        <begin position="284"/>
        <end position="324"/>
    </location>
</feature>
<reference evidence="3 4" key="1">
    <citation type="submission" date="2018-09" db="EMBL/GenBank/DDBJ databases">
        <title>Production of Trimethoprim by Streptomyces sp. 3E-1.</title>
        <authorList>
            <person name="Kang H.J."/>
            <person name="Kim S.B."/>
        </authorList>
    </citation>
    <scope>NUCLEOTIDE SEQUENCE [LARGE SCALE GENOMIC DNA]</scope>
    <source>
        <strain evidence="3 4">3E-1</strain>
    </source>
</reference>
<feature type="transmembrane region" description="Helical" evidence="2">
    <location>
        <begin position="201"/>
        <end position="226"/>
    </location>
</feature>
<evidence type="ECO:0000313" key="4">
    <source>
        <dbReference type="Proteomes" id="UP000265765"/>
    </source>
</evidence>
<organism evidence="3 4">
    <name type="scientific">Streptomyces griseorubiginosus</name>
    <dbReference type="NCBI Taxonomy" id="67304"/>
    <lineage>
        <taxon>Bacteria</taxon>
        <taxon>Bacillati</taxon>
        <taxon>Actinomycetota</taxon>
        <taxon>Actinomycetes</taxon>
        <taxon>Kitasatosporales</taxon>
        <taxon>Streptomycetaceae</taxon>
        <taxon>Streptomyces</taxon>
    </lineage>
</organism>
<dbReference type="RefSeq" id="WP_120050221.1">
    <property type="nucleotide sequence ID" value="NZ_CP032427.1"/>
</dbReference>
<feature type="transmembrane region" description="Helical" evidence="2">
    <location>
        <begin position="51"/>
        <end position="70"/>
    </location>
</feature>
<dbReference type="GeneID" id="91280258"/>
<feature type="transmembrane region" description="Helical" evidence="2">
    <location>
        <begin position="147"/>
        <end position="164"/>
    </location>
</feature>
<feature type="transmembrane region" description="Helical" evidence="2">
    <location>
        <begin position="106"/>
        <end position="126"/>
    </location>
</feature>
<protein>
    <submittedName>
        <fullName evidence="3">Uncharacterized protein</fullName>
    </submittedName>
</protein>
<gene>
    <name evidence="3" type="ORF">DWG14_01293</name>
</gene>
<proteinExistence type="predicted"/>
<name>A0AAI8PKC7_9ACTN</name>
<dbReference type="Proteomes" id="UP000265765">
    <property type="component" value="Chromosome"/>
</dbReference>
<sequence length="324" mass="34446">MTRNADPVRPARGARAARVVASVRSSALVRFLPRLSALNVVEGAMRLAAQAFLAALPLLMTVAAFAPPAVQDLLADSLRSVLGVRGDTLDEVRRTYEATGPTRDSVGVLGVLVALASATAFSRALQAVFERCWRLPRAPLRAAVWRWPLWLVVWLVFLLTQAPVRDGFGAGPAVGLTMSLLSTTLLWWWSQHLFLGGRIGWQSLLPGAMLAGTGTVALSGVARLVLPTAMERSLAEFGPLGPVFTFLSWLIGVFLVAVSGLAAGEVVATGAWYRKASAPLFRPPDRALARSPAHPRRVKPSAPCRGHAENAQTGGRAKAPDGGE</sequence>
<evidence type="ECO:0000256" key="2">
    <source>
        <dbReference type="SAM" id="Phobius"/>
    </source>
</evidence>